<organism evidence="4 5">
    <name type="scientific">Persicobacter psychrovividus</name>
    <dbReference type="NCBI Taxonomy" id="387638"/>
    <lineage>
        <taxon>Bacteria</taxon>
        <taxon>Pseudomonadati</taxon>
        <taxon>Bacteroidota</taxon>
        <taxon>Cytophagia</taxon>
        <taxon>Cytophagales</taxon>
        <taxon>Persicobacteraceae</taxon>
        <taxon>Persicobacter</taxon>
    </lineage>
</organism>
<keyword evidence="5" id="KW-1185">Reference proteome</keyword>
<keyword evidence="1 2" id="KW-0597">Phosphoprotein</keyword>
<dbReference type="Gene3D" id="3.40.50.2300">
    <property type="match status" value="1"/>
</dbReference>
<evidence type="ECO:0000256" key="1">
    <source>
        <dbReference type="ARBA" id="ARBA00022553"/>
    </source>
</evidence>
<feature type="modified residue" description="4-aspartylphosphate" evidence="2">
    <location>
        <position position="76"/>
    </location>
</feature>
<accession>A0ABM7VEF4</accession>
<evidence type="ECO:0000256" key="2">
    <source>
        <dbReference type="PROSITE-ProRule" id="PRU00169"/>
    </source>
</evidence>
<feature type="domain" description="Response regulatory" evidence="3">
    <location>
        <begin position="27"/>
        <end position="143"/>
    </location>
</feature>
<dbReference type="Pfam" id="PF00072">
    <property type="entry name" value="Response_reg"/>
    <property type="match status" value="1"/>
</dbReference>
<dbReference type="EMBL" id="AP025292">
    <property type="protein sequence ID" value="BDC99343.1"/>
    <property type="molecule type" value="Genomic_DNA"/>
</dbReference>
<dbReference type="Proteomes" id="UP001354989">
    <property type="component" value="Chromosome"/>
</dbReference>
<evidence type="ECO:0000313" key="5">
    <source>
        <dbReference type="Proteomes" id="UP001354989"/>
    </source>
</evidence>
<dbReference type="InterPro" id="IPR011006">
    <property type="entry name" value="CheY-like_superfamily"/>
</dbReference>
<sequence>MRSTLMNNLEQNADPSNPYASLPEQLHILTIDDELSIRKLLNFTLRTDYKITEKENGIEAMMWLEDGNVPDLIVTDIEMPEMNGYTLVEILRKSGFYREIPIIMLSARETSEERIKCLELGADDYVLKPFNPHELKLRISRLLDHIKRYKYHA</sequence>
<evidence type="ECO:0000259" key="3">
    <source>
        <dbReference type="PROSITE" id="PS50110"/>
    </source>
</evidence>
<dbReference type="PROSITE" id="PS50110">
    <property type="entry name" value="RESPONSE_REGULATORY"/>
    <property type="match status" value="1"/>
</dbReference>
<dbReference type="InterPro" id="IPR001789">
    <property type="entry name" value="Sig_transdc_resp-reg_receiver"/>
</dbReference>
<gene>
    <name evidence="4" type="ORF">PEPS_16240</name>
</gene>
<dbReference type="SUPFAM" id="SSF52172">
    <property type="entry name" value="CheY-like"/>
    <property type="match status" value="1"/>
</dbReference>
<dbReference type="PANTHER" id="PTHR44591:SF3">
    <property type="entry name" value="RESPONSE REGULATORY DOMAIN-CONTAINING PROTEIN"/>
    <property type="match status" value="1"/>
</dbReference>
<dbReference type="SMART" id="SM00448">
    <property type="entry name" value="REC"/>
    <property type="match status" value="1"/>
</dbReference>
<reference evidence="4 5" key="1">
    <citation type="submission" date="2021-12" db="EMBL/GenBank/DDBJ databases">
        <title>Genome sequencing of bacteria with rrn-lacking chromosome and rrn-plasmid.</title>
        <authorList>
            <person name="Anda M."/>
            <person name="Iwasaki W."/>
        </authorList>
    </citation>
    <scope>NUCLEOTIDE SEQUENCE [LARGE SCALE GENOMIC DNA]</scope>
    <source>
        <strain evidence="4 5">NBRC 101262</strain>
    </source>
</reference>
<protein>
    <submittedName>
        <fullName evidence="4">Two-component system response regulator</fullName>
    </submittedName>
</protein>
<proteinExistence type="predicted"/>
<name>A0ABM7VEF4_9BACT</name>
<dbReference type="PANTHER" id="PTHR44591">
    <property type="entry name" value="STRESS RESPONSE REGULATOR PROTEIN 1"/>
    <property type="match status" value="1"/>
</dbReference>
<dbReference type="InterPro" id="IPR050595">
    <property type="entry name" value="Bact_response_regulator"/>
</dbReference>
<evidence type="ECO:0000313" key="4">
    <source>
        <dbReference type="EMBL" id="BDC99343.1"/>
    </source>
</evidence>